<accession>A0A2T2ZXP2</accession>
<dbReference type="EC" id="2.4.1.122" evidence="4"/>
<evidence type="ECO:0000256" key="11">
    <source>
        <dbReference type="ARBA" id="ARBA00023136"/>
    </source>
</evidence>
<organism evidence="14 15">
    <name type="scientific">Coniella lustricola</name>
    <dbReference type="NCBI Taxonomy" id="2025994"/>
    <lineage>
        <taxon>Eukaryota</taxon>
        <taxon>Fungi</taxon>
        <taxon>Dikarya</taxon>
        <taxon>Ascomycota</taxon>
        <taxon>Pezizomycotina</taxon>
        <taxon>Sordariomycetes</taxon>
        <taxon>Sordariomycetidae</taxon>
        <taxon>Diaporthales</taxon>
        <taxon>Schizoparmaceae</taxon>
        <taxon>Coniella</taxon>
    </lineage>
</organism>
<evidence type="ECO:0000256" key="12">
    <source>
        <dbReference type="SAM" id="Phobius"/>
    </source>
</evidence>
<evidence type="ECO:0000256" key="6">
    <source>
        <dbReference type="ARBA" id="ARBA00022679"/>
    </source>
</evidence>
<reference evidence="14 15" key="1">
    <citation type="journal article" date="2018" name="Mycol. Prog.">
        <title>Coniella lustricola, a new species from submerged detritus.</title>
        <authorList>
            <person name="Raudabaugh D.B."/>
            <person name="Iturriaga T."/>
            <person name="Carver A."/>
            <person name="Mondo S."/>
            <person name="Pangilinan J."/>
            <person name="Lipzen A."/>
            <person name="He G."/>
            <person name="Amirebrahimi M."/>
            <person name="Grigoriev I.V."/>
            <person name="Miller A.N."/>
        </authorList>
    </citation>
    <scope>NUCLEOTIDE SEQUENCE [LARGE SCALE GENOMIC DNA]</scope>
    <source>
        <strain evidence="14 15">B22-T-1</strain>
    </source>
</reference>
<dbReference type="GO" id="GO:0016020">
    <property type="term" value="C:membrane"/>
    <property type="evidence" value="ECO:0007669"/>
    <property type="project" value="UniProtKB-SubCell"/>
</dbReference>
<evidence type="ECO:0000256" key="4">
    <source>
        <dbReference type="ARBA" id="ARBA00012557"/>
    </source>
</evidence>
<evidence type="ECO:0000256" key="3">
    <source>
        <dbReference type="ARBA" id="ARBA00006462"/>
    </source>
</evidence>
<dbReference type="AlphaFoldDB" id="A0A2T2ZXP2"/>
<sequence length="458" mass="51128">MFPRVAGPRRLAGISLLVLLTWIVVLWIVLPYDNSLVLFMQFSSSRLAALFRSSTDDERLVLDSPGLFPFTEEEVAYVVKTGYGTQERLPALLEASKSIGTGTKYAEDNILVVGDFAGKFEFQGRPIVIHDMVAAAVENEAILGATQTRDTDRMQKYRNMTAAIQNGDKEEAARYSKAVGWELDALKFIPSLQLAWKQLPGRKWYILQDDDTFMIRPSLYRFLEHLNPAEALYLGNAIGDYKARFAHGGSSFILSNKAMSRLLDDSPQVVADAYIASLDETWGDRLVATTLLRVGIYLSERYGHFFNGERPLITKLAADRICSPLVSFHGLARPQQMKDVGKTFATIDRPVFWHDLWRIYGQPGLDAMAERPIRAGRDHVGSKDDPVVHVHAATAEACIAACSGLGVTCLAWTWDKASKRCAMSPWVIVGEEEPTESFSGLNVKEMMRLESQCGRTDY</sequence>
<keyword evidence="10 12" id="KW-1133">Transmembrane helix</keyword>
<feature type="transmembrane region" description="Helical" evidence="12">
    <location>
        <begin position="12"/>
        <end position="30"/>
    </location>
</feature>
<comment type="pathway">
    <text evidence="2">Protein modification; protein glycosylation.</text>
</comment>
<evidence type="ECO:0000256" key="2">
    <source>
        <dbReference type="ARBA" id="ARBA00004922"/>
    </source>
</evidence>
<dbReference type="GO" id="GO:0016263">
    <property type="term" value="F:glycoprotein-N-acetylgalactosamine 3-beta-galactosyltransferase activity"/>
    <property type="evidence" value="ECO:0007669"/>
    <property type="project" value="UniProtKB-EC"/>
</dbReference>
<dbReference type="Gene3D" id="3.90.550.50">
    <property type="match status" value="1"/>
</dbReference>
<comment type="similarity">
    <text evidence="3">Belongs to the glycosyltransferase 31 family. Beta3-Gal-T subfamily.</text>
</comment>
<proteinExistence type="inferred from homology"/>
<keyword evidence="5" id="KW-0328">Glycosyltransferase</keyword>
<gene>
    <name evidence="14" type="ORF">BD289DRAFT_442893</name>
</gene>
<keyword evidence="9" id="KW-0735">Signal-anchor</keyword>
<dbReference type="InParanoid" id="A0A2T2ZXP2"/>
<evidence type="ECO:0000313" key="15">
    <source>
        <dbReference type="Proteomes" id="UP000241462"/>
    </source>
</evidence>
<evidence type="ECO:0000256" key="10">
    <source>
        <dbReference type="ARBA" id="ARBA00022989"/>
    </source>
</evidence>
<evidence type="ECO:0000256" key="5">
    <source>
        <dbReference type="ARBA" id="ARBA00022676"/>
    </source>
</evidence>
<evidence type="ECO:0000259" key="13">
    <source>
        <dbReference type="Pfam" id="PF02434"/>
    </source>
</evidence>
<name>A0A2T2ZXP2_9PEZI</name>
<keyword evidence="8" id="KW-0547">Nucleotide-binding</keyword>
<evidence type="ECO:0000256" key="9">
    <source>
        <dbReference type="ARBA" id="ARBA00022968"/>
    </source>
</evidence>
<dbReference type="Proteomes" id="UP000241462">
    <property type="component" value="Unassembled WGS sequence"/>
</dbReference>
<dbReference type="Pfam" id="PF02434">
    <property type="entry name" value="Fringe"/>
    <property type="match status" value="1"/>
</dbReference>
<keyword evidence="11 12" id="KW-0472">Membrane</keyword>
<dbReference type="InterPro" id="IPR003378">
    <property type="entry name" value="Fringe-like_glycosylTrfase"/>
</dbReference>
<protein>
    <recommendedName>
        <fullName evidence="4">N-acetylgalactosaminide beta-1,3-galactosyltransferase</fullName>
        <ecNumber evidence="4">2.4.1.122</ecNumber>
    </recommendedName>
</protein>
<dbReference type="PANTHER" id="PTHR23033:SF40">
    <property type="entry name" value="APPLE DOMAIN-CONTAINING PROTEIN"/>
    <property type="match status" value="1"/>
</dbReference>
<comment type="subcellular location">
    <subcellularLocation>
        <location evidence="1">Membrane</location>
        <topology evidence="1">Single-pass type II membrane protein</topology>
    </subcellularLocation>
</comment>
<dbReference type="OrthoDB" id="414175at2759"/>
<evidence type="ECO:0000256" key="1">
    <source>
        <dbReference type="ARBA" id="ARBA00004606"/>
    </source>
</evidence>
<evidence type="ECO:0000313" key="14">
    <source>
        <dbReference type="EMBL" id="PSR79123.1"/>
    </source>
</evidence>
<dbReference type="PANTHER" id="PTHR23033">
    <property type="entry name" value="BETA1,3-GALACTOSYLTRANSFERASE"/>
    <property type="match status" value="1"/>
</dbReference>
<dbReference type="STRING" id="2025994.A0A2T2ZXP2"/>
<keyword evidence="15" id="KW-1185">Reference proteome</keyword>
<evidence type="ECO:0000256" key="8">
    <source>
        <dbReference type="ARBA" id="ARBA00022741"/>
    </source>
</evidence>
<dbReference type="GO" id="GO:0000166">
    <property type="term" value="F:nucleotide binding"/>
    <property type="evidence" value="ECO:0007669"/>
    <property type="project" value="UniProtKB-KW"/>
</dbReference>
<dbReference type="InterPro" id="IPR026050">
    <property type="entry name" value="C1GALT1/C1GALT1_chp1"/>
</dbReference>
<feature type="domain" description="Fringe-like glycosyltransferase" evidence="13">
    <location>
        <begin position="201"/>
        <end position="262"/>
    </location>
</feature>
<keyword evidence="6" id="KW-0808">Transferase</keyword>
<evidence type="ECO:0000256" key="7">
    <source>
        <dbReference type="ARBA" id="ARBA00022692"/>
    </source>
</evidence>
<dbReference type="EMBL" id="KZ678578">
    <property type="protein sequence ID" value="PSR79123.1"/>
    <property type="molecule type" value="Genomic_DNA"/>
</dbReference>
<dbReference type="Gene3D" id="3.50.4.10">
    <property type="entry name" value="Hepatocyte Growth Factor"/>
    <property type="match status" value="1"/>
</dbReference>
<keyword evidence="7 12" id="KW-0812">Transmembrane</keyword>